<dbReference type="PANTHER" id="PTHR45711">
    <property type="entry name" value="CHLORIDE CHANNEL PROTEIN"/>
    <property type="match status" value="1"/>
</dbReference>
<dbReference type="SMART" id="SM00116">
    <property type="entry name" value="CBS"/>
    <property type="match status" value="1"/>
</dbReference>
<evidence type="ECO:0000256" key="3">
    <source>
        <dbReference type="SAM" id="MobiDB-lite"/>
    </source>
</evidence>
<feature type="compositionally biased region" description="Pro residues" evidence="3">
    <location>
        <begin position="104"/>
        <end position="113"/>
    </location>
</feature>
<reference evidence="5" key="1">
    <citation type="submission" date="2021-01" db="EMBL/GenBank/DDBJ databases">
        <authorList>
            <person name="Corre E."/>
            <person name="Pelletier E."/>
            <person name="Niang G."/>
            <person name="Scheremetjew M."/>
            <person name="Finn R."/>
            <person name="Kale V."/>
            <person name="Holt S."/>
            <person name="Cochrane G."/>
            <person name="Meng A."/>
            <person name="Brown T."/>
            <person name="Cohen L."/>
        </authorList>
    </citation>
    <scope>NUCLEOTIDE SEQUENCE</scope>
    <source>
        <strain evidence="5">CCMP1594</strain>
    </source>
</reference>
<dbReference type="SUPFAM" id="SSF54631">
    <property type="entry name" value="CBS-domain pair"/>
    <property type="match status" value="1"/>
</dbReference>
<accession>A0A7S4FRE7</accession>
<feature type="compositionally biased region" description="Low complexity" evidence="3">
    <location>
        <begin position="94"/>
        <end position="103"/>
    </location>
</feature>
<dbReference type="PANTHER" id="PTHR45711:SF6">
    <property type="entry name" value="CHLORIDE CHANNEL PROTEIN"/>
    <property type="match status" value="1"/>
</dbReference>
<name>A0A7S4FRE7_9EUGL</name>
<keyword evidence="2" id="KW-0129">CBS domain</keyword>
<feature type="domain" description="CBS" evidence="4">
    <location>
        <begin position="9"/>
        <end position="64"/>
    </location>
</feature>
<gene>
    <name evidence="5" type="ORF">EGYM00163_LOCUS22093</name>
</gene>
<dbReference type="Pfam" id="PF00571">
    <property type="entry name" value="CBS"/>
    <property type="match status" value="1"/>
</dbReference>
<keyword evidence="1" id="KW-0406">Ion transport</keyword>
<feature type="region of interest" description="Disordered" evidence="3">
    <location>
        <begin position="71"/>
        <end position="113"/>
    </location>
</feature>
<evidence type="ECO:0000259" key="4">
    <source>
        <dbReference type="PROSITE" id="PS51371"/>
    </source>
</evidence>
<sequence>MVMDISEYLDAAPIQVDINTSIHRVLHLFKSLGLRCCLVSKGGKLQGIITRKDLLYFIQDHEKSFHQASGIIEAGDDSDDDEPSGHAVGKSEAVVRVRASARPPRNPRPLPLQ</sequence>
<dbReference type="GO" id="GO:0005886">
    <property type="term" value="C:plasma membrane"/>
    <property type="evidence" value="ECO:0007669"/>
    <property type="project" value="TreeGrafter"/>
</dbReference>
<dbReference type="AlphaFoldDB" id="A0A7S4FRE7"/>
<protein>
    <recommendedName>
        <fullName evidence="4">CBS domain-containing protein</fullName>
    </recommendedName>
</protein>
<evidence type="ECO:0000313" key="5">
    <source>
        <dbReference type="EMBL" id="CAE0810946.1"/>
    </source>
</evidence>
<dbReference type="PROSITE" id="PS51371">
    <property type="entry name" value="CBS"/>
    <property type="match status" value="1"/>
</dbReference>
<evidence type="ECO:0000256" key="2">
    <source>
        <dbReference type="PROSITE-ProRule" id="PRU00703"/>
    </source>
</evidence>
<dbReference type="GO" id="GO:0005247">
    <property type="term" value="F:voltage-gated chloride channel activity"/>
    <property type="evidence" value="ECO:0007669"/>
    <property type="project" value="TreeGrafter"/>
</dbReference>
<dbReference type="InterPro" id="IPR000644">
    <property type="entry name" value="CBS_dom"/>
</dbReference>
<dbReference type="EMBL" id="HBJA01062450">
    <property type="protein sequence ID" value="CAE0810946.1"/>
    <property type="molecule type" value="Transcribed_RNA"/>
</dbReference>
<dbReference type="InterPro" id="IPR046342">
    <property type="entry name" value="CBS_dom_sf"/>
</dbReference>
<organism evidence="5">
    <name type="scientific">Eutreptiella gymnastica</name>
    <dbReference type="NCBI Taxonomy" id="73025"/>
    <lineage>
        <taxon>Eukaryota</taxon>
        <taxon>Discoba</taxon>
        <taxon>Euglenozoa</taxon>
        <taxon>Euglenida</taxon>
        <taxon>Spirocuta</taxon>
        <taxon>Euglenophyceae</taxon>
        <taxon>Eutreptiales</taxon>
        <taxon>Eutreptiaceae</taxon>
        <taxon>Eutreptiella</taxon>
    </lineage>
</organism>
<proteinExistence type="predicted"/>
<dbReference type="Gene3D" id="3.90.1280.20">
    <property type="match status" value="1"/>
</dbReference>
<keyword evidence="1" id="KW-0813">Transport</keyword>
<evidence type="ECO:0000256" key="1">
    <source>
        <dbReference type="ARBA" id="ARBA00023065"/>
    </source>
</evidence>